<dbReference type="EMBL" id="AWTC01000002">
    <property type="protein sequence ID" value="EST13234.1"/>
    <property type="molecule type" value="Genomic_DNA"/>
</dbReference>
<keyword evidence="1" id="KW-0472">Membrane</keyword>
<proteinExistence type="predicted"/>
<dbReference type="Proteomes" id="UP000018296">
    <property type="component" value="Unassembled WGS sequence"/>
</dbReference>
<dbReference type="RefSeq" id="WP_023509005.1">
    <property type="nucleotide sequence ID" value="NZ_AWTC01000002.1"/>
</dbReference>
<keyword evidence="1" id="KW-0812">Transmembrane</keyword>
<evidence type="ECO:0000313" key="3">
    <source>
        <dbReference type="Proteomes" id="UP000018296"/>
    </source>
</evidence>
<dbReference type="AlphaFoldDB" id="V6J8X7"/>
<dbReference type="OrthoDB" id="2988900at2"/>
<protein>
    <recommendedName>
        <fullName evidence="4">SCP domain-containing protein</fullName>
    </recommendedName>
</protein>
<reference evidence="2 3" key="1">
    <citation type="journal article" date="2013" name="Genome Announc.">
        <title>Genome Sequence of Sporolactobacillus laevolacticus DSM442, an Efficient Polymer-Grade D-Lactate Producer from Agricultural Waste Cottonseed as a Nitrogen Source.</title>
        <authorList>
            <person name="Wang H."/>
            <person name="Wang L."/>
            <person name="Ju J."/>
            <person name="Yu B."/>
            <person name="Ma Y."/>
        </authorList>
    </citation>
    <scope>NUCLEOTIDE SEQUENCE [LARGE SCALE GENOMIC DNA]</scope>
    <source>
        <strain evidence="2 3">DSM 442</strain>
    </source>
</reference>
<keyword evidence="3" id="KW-1185">Reference proteome</keyword>
<sequence>MKLPVSFQKHRYVFVTFTLVLATGMMIYAGILHNASAQINGHEQAERQLSPVHQPERDLLDVINGQRHELHRQNLRPDWNLFRISRLEAEKIAAGKREAAALIDVHSMLNTLGFDGSDIQMITLHTVENNESVETVWRKSKRASSLIRLPAFQQIGTGYASGKKGRVWVVLVAHANSR</sequence>
<dbReference type="STRING" id="1395513.P343_03490"/>
<dbReference type="Gene3D" id="3.40.33.10">
    <property type="entry name" value="CAP"/>
    <property type="match status" value="1"/>
</dbReference>
<comment type="caution">
    <text evidence="2">The sequence shown here is derived from an EMBL/GenBank/DDBJ whole genome shotgun (WGS) entry which is preliminary data.</text>
</comment>
<evidence type="ECO:0000256" key="1">
    <source>
        <dbReference type="SAM" id="Phobius"/>
    </source>
</evidence>
<keyword evidence="1" id="KW-1133">Transmembrane helix</keyword>
<organism evidence="2 3">
    <name type="scientific">Sporolactobacillus laevolacticus DSM 442</name>
    <dbReference type="NCBI Taxonomy" id="1395513"/>
    <lineage>
        <taxon>Bacteria</taxon>
        <taxon>Bacillati</taxon>
        <taxon>Bacillota</taxon>
        <taxon>Bacilli</taxon>
        <taxon>Bacillales</taxon>
        <taxon>Sporolactobacillaceae</taxon>
        <taxon>Sporolactobacillus</taxon>
    </lineage>
</organism>
<accession>V6J8X7</accession>
<feature type="transmembrane region" description="Helical" evidence="1">
    <location>
        <begin position="12"/>
        <end position="31"/>
    </location>
</feature>
<evidence type="ECO:0008006" key="4">
    <source>
        <dbReference type="Google" id="ProtNLM"/>
    </source>
</evidence>
<name>V6J8X7_9BACL</name>
<dbReference type="PATRIC" id="fig|1395513.3.peg.709"/>
<dbReference type="InterPro" id="IPR035940">
    <property type="entry name" value="CAP_sf"/>
</dbReference>
<evidence type="ECO:0000313" key="2">
    <source>
        <dbReference type="EMBL" id="EST13234.1"/>
    </source>
</evidence>
<gene>
    <name evidence="2" type="ORF">P343_03490</name>
</gene>